<dbReference type="EMBL" id="HG793137">
    <property type="protein sequence ID" value="CRL20296.1"/>
    <property type="molecule type" value="Genomic_DNA"/>
</dbReference>
<comment type="subcellular location">
    <subcellularLocation>
        <location evidence="1">Nucleus</location>
    </subcellularLocation>
</comment>
<keyword evidence="6" id="KW-0539">Nucleus</keyword>
<dbReference type="SUPFAM" id="SSF55961">
    <property type="entry name" value="Bet v1-like"/>
    <property type="match status" value="1"/>
</dbReference>
<dbReference type="GO" id="GO:0005634">
    <property type="term" value="C:nucleus"/>
    <property type="evidence" value="ECO:0007669"/>
    <property type="project" value="UniProtKB-SubCell"/>
</dbReference>
<dbReference type="InterPro" id="IPR001138">
    <property type="entry name" value="Zn2Cys6_DnaBD"/>
</dbReference>
<dbReference type="Gene3D" id="4.10.240.10">
    <property type="entry name" value="Zn(2)-C6 fungal-type DNA-binding domain"/>
    <property type="match status" value="1"/>
</dbReference>
<dbReference type="Proteomes" id="UP000053732">
    <property type="component" value="Unassembled WGS sequence"/>
</dbReference>
<proteinExistence type="predicted"/>
<dbReference type="GO" id="GO:0003677">
    <property type="term" value="F:DNA binding"/>
    <property type="evidence" value="ECO:0007669"/>
    <property type="project" value="UniProtKB-KW"/>
</dbReference>
<dbReference type="PANTHER" id="PTHR47338">
    <property type="entry name" value="ZN(II)2CYS6 TRANSCRIPTION FACTOR (EUROFUNG)-RELATED"/>
    <property type="match status" value="1"/>
</dbReference>
<dbReference type="Gene3D" id="3.30.530.20">
    <property type="match status" value="1"/>
</dbReference>
<dbReference type="CDD" id="cd00067">
    <property type="entry name" value="GAL4"/>
    <property type="match status" value="1"/>
</dbReference>
<dbReference type="PANTHER" id="PTHR47338:SF20">
    <property type="entry name" value="ZN(II)2CYS6 TRANSCRIPTION FACTOR (EUROFUNG)"/>
    <property type="match status" value="1"/>
</dbReference>
<accession>A0A0G4P1T7</accession>
<evidence type="ECO:0000256" key="5">
    <source>
        <dbReference type="ARBA" id="ARBA00023163"/>
    </source>
</evidence>
<evidence type="ECO:0000259" key="8">
    <source>
        <dbReference type="PROSITE" id="PS50048"/>
    </source>
</evidence>
<dbReference type="PROSITE" id="PS50048">
    <property type="entry name" value="ZN2_CY6_FUNGAL_2"/>
    <property type="match status" value="1"/>
</dbReference>
<keyword evidence="4" id="KW-0238">DNA-binding</keyword>
<reference evidence="9 10" key="1">
    <citation type="journal article" date="2014" name="Nat. Commun.">
        <title>Multiple recent horizontal transfers of a large genomic region in cheese making fungi.</title>
        <authorList>
            <person name="Cheeseman K."/>
            <person name="Ropars J."/>
            <person name="Renault P."/>
            <person name="Dupont J."/>
            <person name="Gouzy J."/>
            <person name="Branca A."/>
            <person name="Abraham A.L."/>
            <person name="Ceppi M."/>
            <person name="Conseiller E."/>
            <person name="Debuchy R."/>
            <person name="Malagnac F."/>
            <person name="Goarin A."/>
            <person name="Silar P."/>
            <person name="Lacoste S."/>
            <person name="Sallet E."/>
            <person name="Bensimon A."/>
            <person name="Giraud T."/>
            <person name="Brygoo Y."/>
        </authorList>
    </citation>
    <scope>NUCLEOTIDE SEQUENCE [LARGE SCALE GENOMIC DNA]</scope>
    <source>
        <strain evidence="10">FM 013</strain>
    </source>
</reference>
<evidence type="ECO:0000256" key="6">
    <source>
        <dbReference type="ARBA" id="ARBA00023242"/>
    </source>
</evidence>
<dbReference type="CDD" id="cd07821">
    <property type="entry name" value="PYR_PYL_RCAR_like"/>
    <property type="match status" value="1"/>
</dbReference>
<name>A0A0G4P1T7_PENC3</name>
<keyword evidence="2" id="KW-0479">Metal-binding</keyword>
<evidence type="ECO:0000256" key="7">
    <source>
        <dbReference type="SAM" id="MobiDB-lite"/>
    </source>
</evidence>
<dbReference type="InterPro" id="IPR050815">
    <property type="entry name" value="TF_fung"/>
</dbReference>
<evidence type="ECO:0000313" key="9">
    <source>
        <dbReference type="EMBL" id="CRL20296.1"/>
    </source>
</evidence>
<dbReference type="GO" id="GO:0000981">
    <property type="term" value="F:DNA-binding transcription factor activity, RNA polymerase II-specific"/>
    <property type="evidence" value="ECO:0007669"/>
    <property type="project" value="InterPro"/>
</dbReference>
<evidence type="ECO:0000313" key="10">
    <source>
        <dbReference type="Proteomes" id="UP000053732"/>
    </source>
</evidence>
<dbReference type="SUPFAM" id="SSF57701">
    <property type="entry name" value="Zn2/Cys6 DNA-binding domain"/>
    <property type="match status" value="1"/>
</dbReference>
<sequence>MSHNTELADQACYSCRKTKRKCTKERPQCFLCRKVGRPCDYSYDIGAFDPTEVEQLRERITELESQLAAVSSPGHHEDNRIPTQSRTDPQEQTESSSRLITLFFLDSPSFQYKKLSLGKHETTIPKQYWDYLGQNEAIQRNVEQFFETVHKWFPIVSKLGITRQLTLLKHNPDAALVCLSMRLHNLSIYGNGAPTSDMYEITKSCYRYVEAQNVLSIRLLQAAVLIGLYECVNAIYPAAYLTVGHCARLGYALGIHAPQKAPQLLPPPGYTRYVNIGNRKHPFATEDADPDSLLPVNDKDWDNGELSINQPLALSMSSTIRAFPFARTCQASHLLSRVLRHMDREESDLAYQYQEALQLHRTVQSLSQILTDESDEFCGSSVNIYTQTSLFTAQAFCYSALLNLYDMYSCIDITTPASIGMPGQVELQQTAITGLKDLSVVVHQFAKRIKEVVHFEGLLRVSPFVIECLYQAAANHAWYVRETENQEFRRMMVDVKEVLQILGQKWGAASKSILFVATYYQCLRAHVLTILVLGDIAKTLSEDFLVEIQRSAKSSYPTAQPMTACSTMPFSSTHLARSKSASNIKKRKAMSADLGSRKILFSTSEVIFAPPNEIWPYLAAIGGERLLIPGCTKSSLLRGQGEGAIRRLHFGDTIFDERVLECNFQTYKLRYEVLEPHSSPAKGVAAVVQLHSYRLNQTTITWTSAAELVLPEHEKYLQEQGKLLCEGQIAALRRLVEPDSSNESSTTSIAN</sequence>
<protein>
    <submittedName>
        <fullName evidence="9">Fungal transcriptional regulatory protein, N-terminal</fullName>
    </submittedName>
</protein>
<feature type="region of interest" description="Disordered" evidence="7">
    <location>
        <begin position="67"/>
        <end position="92"/>
    </location>
</feature>
<dbReference type="STRING" id="1429867.A0A0G4P1T7"/>
<dbReference type="PROSITE" id="PS00463">
    <property type="entry name" value="ZN2_CY6_FUNGAL_1"/>
    <property type="match status" value="1"/>
</dbReference>
<dbReference type="GO" id="GO:0008270">
    <property type="term" value="F:zinc ion binding"/>
    <property type="evidence" value="ECO:0007669"/>
    <property type="project" value="InterPro"/>
</dbReference>
<evidence type="ECO:0000256" key="2">
    <source>
        <dbReference type="ARBA" id="ARBA00022723"/>
    </source>
</evidence>
<dbReference type="SMART" id="SM00066">
    <property type="entry name" value="GAL4"/>
    <property type="match status" value="1"/>
</dbReference>
<keyword evidence="5" id="KW-0804">Transcription</keyword>
<dbReference type="CDD" id="cd14724">
    <property type="entry name" value="ZIP_Gal4-like_1"/>
    <property type="match status" value="1"/>
</dbReference>
<keyword evidence="10" id="KW-1185">Reference proteome</keyword>
<dbReference type="InterPro" id="IPR036864">
    <property type="entry name" value="Zn2-C6_fun-type_DNA-bd_sf"/>
</dbReference>
<dbReference type="Pfam" id="PF00172">
    <property type="entry name" value="Zn_clus"/>
    <property type="match status" value="1"/>
</dbReference>
<evidence type="ECO:0000256" key="3">
    <source>
        <dbReference type="ARBA" id="ARBA00023015"/>
    </source>
</evidence>
<dbReference type="CDD" id="cd12148">
    <property type="entry name" value="fungal_TF_MHR"/>
    <property type="match status" value="1"/>
</dbReference>
<evidence type="ECO:0000256" key="4">
    <source>
        <dbReference type="ARBA" id="ARBA00023125"/>
    </source>
</evidence>
<feature type="domain" description="Zn(2)-C6 fungal-type" evidence="8">
    <location>
        <begin position="11"/>
        <end position="41"/>
    </location>
</feature>
<keyword evidence="3" id="KW-0805">Transcription regulation</keyword>
<feature type="compositionally biased region" description="Polar residues" evidence="7">
    <location>
        <begin position="81"/>
        <end position="92"/>
    </location>
</feature>
<evidence type="ECO:0000256" key="1">
    <source>
        <dbReference type="ARBA" id="ARBA00004123"/>
    </source>
</evidence>
<dbReference type="InterPro" id="IPR023393">
    <property type="entry name" value="START-like_dom_sf"/>
</dbReference>
<dbReference type="AlphaFoldDB" id="A0A0G4P1T7"/>
<gene>
    <name evidence="9" type="ORF">PCAMFM013_S004g000236</name>
</gene>
<organism evidence="9 10">
    <name type="scientific">Penicillium camemberti (strain FM 013)</name>
    <dbReference type="NCBI Taxonomy" id="1429867"/>
    <lineage>
        <taxon>Eukaryota</taxon>
        <taxon>Fungi</taxon>
        <taxon>Dikarya</taxon>
        <taxon>Ascomycota</taxon>
        <taxon>Pezizomycotina</taxon>
        <taxon>Eurotiomycetes</taxon>
        <taxon>Eurotiomycetidae</taxon>
        <taxon>Eurotiales</taxon>
        <taxon>Aspergillaceae</taxon>
        <taxon>Penicillium</taxon>
    </lineage>
</organism>